<keyword evidence="8" id="KW-0325">Glycoprotein</keyword>
<dbReference type="InParanoid" id="A0A6P7YCS4"/>
<dbReference type="RefSeq" id="XP_030065287.1">
    <property type="nucleotide sequence ID" value="XM_030209427.1"/>
</dbReference>
<keyword evidence="3" id="KW-0735">Signal-anchor</keyword>
<dbReference type="KEGG" id="muo:115474100"/>
<evidence type="ECO:0000259" key="12">
    <source>
        <dbReference type="PROSITE" id="PS50287"/>
    </source>
</evidence>
<keyword evidence="13" id="KW-1185">Reference proteome</keyword>
<dbReference type="Proteomes" id="UP000515156">
    <property type="component" value="Chromosome 7"/>
</dbReference>
<comment type="caution">
    <text evidence="9">Lacks conserved residue(s) required for the propagation of feature annotation.</text>
</comment>
<sequence length="471" mass="49266">MNKRSGENLNFKFTMEAVDSKSEEAIFSNFPLMQMSMFDISGPNKKRKSPSQNTVVAILACLILLTLVTLLLAVILAYRVHHLQTEVKNIQQMLQISCAGSFSNETEDKLVNAAFVSANSSGSDTPLDKQPNLCQKVISTEACNGPEHAKKWDDLEKEIQRIRIDNQDLSMRLDNITLIPGEPGQKGEPGLKGDQGTKGENGMKGEQGEKGDAGLKGDTGPAGTVGAPGVPGEKGDPGVKGNPGETGEKGDPGEKGMVGPPGQSTNITQKGEKGDPGGNGYPGIAGGPGLNGEKGAQGEAGTPGQKGVKGDHGNTGVIGPIGVKGSKGDQGITGPKGDRGVKGEQGIRGLPGPQGVQGLKGQKGESASTTTSGIVRLIEQNITGRVEILYNGQWGTICDDNWDLNDAAVVCRMMGYPRAVQVFTAQPGSGLIWLDELKCNGNEASLLSCSKPSWGTHNCNHNEDAGVQCSW</sequence>
<keyword evidence="7" id="KW-0675">Receptor</keyword>
<feature type="disulfide bond" evidence="9">
    <location>
        <begin position="439"/>
        <end position="449"/>
    </location>
</feature>
<dbReference type="PROSITE" id="PS50287">
    <property type="entry name" value="SRCR_2"/>
    <property type="match status" value="1"/>
</dbReference>
<dbReference type="PANTHER" id="PTHR48071">
    <property type="entry name" value="SRCR DOMAIN-CONTAINING PROTEIN"/>
    <property type="match status" value="1"/>
</dbReference>
<dbReference type="PANTHER" id="PTHR48071:SF18">
    <property type="entry name" value="DELETED IN MALIGNANT BRAIN TUMORS 1 PROTEIN-RELATED"/>
    <property type="match status" value="1"/>
</dbReference>
<dbReference type="SMART" id="SM00202">
    <property type="entry name" value="SR"/>
    <property type="match status" value="1"/>
</dbReference>
<protein>
    <submittedName>
        <fullName evidence="14">Macrophage receptor MARCO-like</fullName>
    </submittedName>
</protein>
<dbReference type="InterPro" id="IPR001190">
    <property type="entry name" value="SRCR"/>
</dbReference>
<evidence type="ECO:0000256" key="9">
    <source>
        <dbReference type="PROSITE-ProRule" id="PRU00196"/>
    </source>
</evidence>
<evidence type="ECO:0000256" key="11">
    <source>
        <dbReference type="SAM" id="Phobius"/>
    </source>
</evidence>
<evidence type="ECO:0000256" key="10">
    <source>
        <dbReference type="SAM" id="MobiDB-lite"/>
    </source>
</evidence>
<feature type="compositionally biased region" description="Gly residues" evidence="10">
    <location>
        <begin position="276"/>
        <end position="292"/>
    </location>
</feature>
<dbReference type="OrthoDB" id="10037288at2759"/>
<dbReference type="Gene3D" id="3.10.250.10">
    <property type="entry name" value="SRCR-like domain"/>
    <property type="match status" value="1"/>
</dbReference>
<keyword evidence="4 11" id="KW-1133">Transmembrane helix</keyword>
<feature type="region of interest" description="Disordered" evidence="10">
    <location>
        <begin position="178"/>
        <end position="369"/>
    </location>
</feature>
<evidence type="ECO:0000256" key="2">
    <source>
        <dbReference type="ARBA" id="ARBA00022692"/>
    </source>
</evidence>
<reference evidence="14" key="1">
    <citation type="submission" date="2025-08" db="UniProtKB">
        <authorList>
            <consortium name="RefSeq"/>
        </authorList>
    </citation>
    <scope>IDENTIFICATION</scope>
</reference>
<dbReference type="SUPFAM" id="SSF56487">
    <property type="entry name" value="SRCR-like"/>
    <property type="match status" value="1"/>
</dbReference>
<evidence type="ECO:0000256" key="6">
    <source>
        <dbReference type="ARBA" id="ARBA00023157"/>
    </source>
</evidence>
<feature type="compositionally biased region" description="Basic and acidic residues" evidence="10">
    <location>
        <begin position="189"/>
        <end position="215"/>
    </location>
</feature>
<dbReference type="FunFam" id="3.10.250.10:FF:000011">
    <property type="entry name" value="Scavenger receptor class A member 5"/>
    <property type="match status" value="1"/>
</dbReference>
<dbReference type="GeneID" id="115474100"/>
<dbReference type="InterPro" id="IPR008160">
    <property type="entry name" value="Collagen"/>
</dbReference>
<keyword evidence="5 11" id="KW-0472">Membrane</keyword>
<feature type="transmembrane region" description="Helical" evidence="11">
    <location>
        <begin position="55"/>
        <end position="78"/>
    </location>
</feature>
<dbReference type="InterPro" id="IPR036772">
    <property type="entry name" value="SRCR-like_dom_sf"/>
</dbReference>
<evidence type="ECO:0000313" key="14">
    <source>
        <dbReference type="RefSeq" id="XP_030065287.1"/>
    </source>
</evidence>
<evidence type="ECO:0000256" key="1">
    <source>
        <dbReference type="ARBA" id="ARBA00004606"/>
    </source>
</evidence>
<evidence type="ECO:0000256" key="3">
    <source>
        <dbReference type="ARBA" id="ARBA00022968"/>
    </source>
</evidence>
<evidence type="ECO:0000313" key="13">
    <source>
        <dbReference type="Proteomes" id="UP000515156"/>
    </source>
</evidence>
<accession>A0A6P7YCS4</accession>
<evidence type="ECO:0000256" key="7">
    <source>
        <dbReference type="ARBA" id="ARBA00023170"/>
    </source>
</evidence>
<evidence type="ECO:0000256" key="4">
    <source>
        <dbReference type="ARBA" id="ARBA00022989"/>
    </source>
</evidence>
<proteinExistence type="predicted"/>
<organism evidence="13 14">
    <name type="scientific">Microcaecilia unicolor</name>
    <dbReference type="NCBI Taxonomy" id="1415580"/>
    <lineage>
        <taxon>Eukaryota</taxon>
        <taxon>Metazoa</taxon>
        <taxon>Chordata</taxon>
        <taxon>Craniata</taxon>
        <taxon>Vertebrata</taxon>
        <taxon>Euteleostomi</taxon>
        <taxon>Amphibia</taxon>
        <taxon>Gymnophiona</taxon>
        <taxon>Siphonopidae</taxon>
        <taxon>Microcaecilia</taxon>
    </lineage>
</organism>
<comment type="subcellular location">
    <subcellularLocation>
        <location evidence="1">Membrane</location>
        <topology evidence="1">Single-pass type II membrane protein</topology>
    </subcellularLocation>
</comment>
<feature type="compositionally biased region" description="Low complexity" evidence="10">
    <location>
        <begin position="219"/>
        <end position="231"/>
    </location>
</feature>
<evidence type="ECO:0000256" key="5">
    <source>
        <dbReference type="ARBA" id="ARBA00023136"/>
    </source>
</evidence>
<dbReference type="AlphaFoldDB" id="A0A6P7YCS4"/>
<dbReference type="Pfam" id="PF00530">
    <property type="entry name" value="SRCR"/>
    <property type="match status" value="1"/>
</dbReference>
<dbReference type="PRINTS" id="PR00258">
    <property type="entry name" value="SPERACTRCPTR"/>
</dbReference>
<evidence type="ECO:0000256" key="8">
    <source>
        <dbReference type="ARBA" id="ARBA00023180"/>
    </source>
</evidence>
<feature type="domain" description="SRCR" evidence="12">
    <location>
        <begin position="375"/>
        <end position="470"/>
    </location>
</feature>
<keyword evidence="6 9" id="KW-1015">Disulfide bond</keyword>
<dbReference type="Pfam" id="PF01391">
    <property type="entry name" value="Collagen"/>
    <property type="match status" value="2"/>
</dbReference>
<name>A0A6P7YCS4_9AMPH</name>
<gene>
    <name evidence="14" type="primary">LOC115474100</name>
</gene>
<keyword evidence="2 11" id="KW-0812">Transmembrane</keyword>
<dbReference type="GO" id="GO:0016020">
    <property type="term" value="C:membrane"/>
    <property type="evidence" value="ECO:0007669"/>
    <property type="project" value="UniProtKB-SubCell"/>
</dbReference>